<dbReference type="Proteomes" id="UP000053864">
    <property type="component" value="Unassembled WGS sequence"/>
</dbReference>
<feature type="domain" description="MULE transposase" evidence="1">
    <location>
        <begin position="16"/>
        <end position="73"/>
    </location>
</feature>
<dbReference type="EMBL" id="KI677071">
    <property type="protein sequence ID" value="ETL24135.1"/>
    <property type="molecule type" value="Genomic_DNA"/>
</dbReference>
<feature type="non-terminal residue" evidence="2">
    <location>
        <position position="78"/>
    </location>
</feature>
<evidence type="ECO:0000259" key="1">
    <source>
        <dbReference type="Pfam" id="PF10551"/>
    </source>
</evidence>
<protein>
    <recommendedName>
        <fullName evidence="1">MULE transposase domain-containing protein</fullName>
    </recommendedName>
</protein>
<dbReference type="Pfam" id="PF10551">
    <property type="entry name" value="MULE"/>
    <property type="match status" value="1"/>
</dbReference>
<accession>W2HQF6</accession>
<sequence>MALNLPTLFNLEAPPEAEPDFEWAFVQLKTLMEQNHIPLPRVIVMDRDLACTNATETVFPDSDKLLYLWHIRRNVHAQ</sequence>
<proteinExistence type="predicted"/>
<name>W2HQF6_PHYNI</name>
<gene>
    <name evidence="2" type="ORF">L916_21851</name>
</gene>
<dbReference type="AlphaFoldDB" id="W2HQF6"/>
<organism evidence="2">
    <name type="scientific">Phytophthora nicotianae</name>
    <name type="common">Potato buckeye rot agent</name>
    <name type="synonym">Phytophthora parasitica</name>
    <dbReference type="NCBI Taxonomy" id="4792"/>
    <lineage>
        <taxon>Eukaryota</taxon>
        <taxon>Sar</taxon>
        <taxon>Stramenopiles</taxon>
        <taxon>Oomycota</taxon>
        <taxon>Peronosporomycetes</taxon>
        <taxon>Peronosporales</taxon>
        <taxon>Peronosporaceae</taxon>
        <taxon>Phytophthora</taxon>
    </lineage>
</organism>
<reference evidence="2" key="1">
    <citation type="submission" date="2013-11" db="EMBL/GenBank/DDBJ databases">
        <title>The Genome Sequence of Phytophthora parasitica CJ05E6.</title>
        <authorList>
            <consortium name="The Broad Institute Genomics Platform"/>
            <person name="Russ C."/>
            <person name="Tyler B."/>
            <person name="Panabieres F."/>
            <person name="Shan W."/>
            <person name="Tripathy S."/>
            <person name="Grunwald N."/>
            <person name="Machado M."/>
            <person name="Johnson C.S."/>
            <person name="Arredondo F."/>
            <person name="Hong C."/>
            <person name="Coffey M."/>
            <person name="Young S.K."/>
            <person name="Zeng Q."/>
            <person name="Gargeya S."/>
            <person name="Fitzgerald M."/>
            <person name="Abouelleil A."/>
            <person name="Alvarado L."/>
            <person name="Chapman S.B."/>
            <person name="Gainer-Dewar J."/>
            <person name="Goldberg J."/>
            <person name="Griggs A."/>
            <person name="Gujja S."/>
            <person name="Hansen M."/>
            <person name="Howarth C."/>
            <person name="Imamovic A."/>
            <person name="Ireland A."/>
            <person name="Larimer J."/>
            <person name="McCowan C."/>
            <person name="Murphy C."/>
            <person name="Pearson M."/>
            <person name="Poon T.W."/>
            <person name="Priest M."/>
            <person name="Roberts A."/>
            <person name="Saif S."/>
            <person name="Shea T."/>
            <person name="Sykes S."/>
            <person name="Wortman J."/>
            <person name="Nusbaum C."/>
            <person name="Birren B."/>
        </authorList>
    </citation>
    <scope>NUCLEOTIDE SEQUENCE [LARGE SCALE GENOMIC DNA]</scope>
    <source>
        <strain evidence="2">CJ05E6</strain>
    </source>
</reference>
<dbReference type="InterPro" id="IPR018289">
    <property type="entry name" value="MULE_transposase_dom"/>
</dbReference>
<evidence type="ECO:0000313" key="2">
    <source>
        <dbReference type="EMBL" id="ETL24135.1"/>
    </source>
</evidence>